<proteinExistence type="predicted"/>
<dbReference type="EMBL" id="JAIQCV010000008">
    <property type="protein sequence ID" value="KAH1073759.1"/>
    <property type="molecule type" value="Genomic_DNA"/>
</dbReference>
<comment type="caution">
    <text evidence="1">The sequence shown here is derived from an EMBL/GenBank/DDBJ whole genome shotgun (WGS) entry which is preliminary data.</text>
</comment>
<gene>
    <name evidence="1" type="ORF">J1N35_026087</name>
</gene>
<dbReference type="AlphaFoldDB" id="A0A9D3ZYG1"/>
<evidence type="ECO:0008006" key="3">
    <source>
        <dbReference type="Google" id="ProtNLM"/>
    </source>
</evidence>
<evidence type="ECO:0000313" key="2">
    <source>
        <dbReference type="Proteomes" id="UP000828251"/>
    </source>
</evidence>
<reference evidence="1 2" key="1">
    <citation type="journal article" date="2021" name="Plant Biotechnol. J.">
        <title>Multi-omics assisted identification of the key and species-specific regulatory components of drought-tolerant mechanisms in Gossypium stocksii.</title>
        <authorList>
            <person name="Yu D."/>
            <person name="Ke L."/>
            <person name="Zhang D."/>
            <person name="Wu Y."/>
            <person name="Sun Y."/>
            <person name="Mei J."/>
            <person name="Sun J."/>
            <person name="Sun Y."/>
        </authorList>
    </citation>
    <scope>NUCLEOTIDE SEQUENCE [LARGE SCALE GENOMIC DNA]</scope>
    <source>
        <strain evidence="2">cv. E1</strain>
        <tissue evidence="1">Leaf</tissue>
    </source>
</reference>
<organism evidence="1 2">
    <name type="scientific">Gossypium stocksii</name>
    <dbReference type="NCBI Taxonomy" id="47602"/>
    <lineage>
        <taxon>Eukaryota</taxon>
        <taxon>Viridiplantae</taxon>
        <taxon>Streptophyta</taxon>
        <taxon>Embryophyta</taxon>
        <taxon>Tracheophyta</taxon>
        <taxon>Spermatophyta</taxon>
        <taxon>Magnoliopsida</taxon>
        <taxon>eudicotyledons</taxon>
        <taxon>Gunneridae</taxon>
        <taxon>Pentapetalae</taxon>
        <taxon>rosids</taxon>
        <taxon>malvids</taxon>
        <taxon>Malvales</taxon>
        <taxon>Malvaceae</taxon>
        <taxon>Malvoideae</taxon>
        <taxon>Gossypium</taxon>
    </lineage>
</organism>
<dbReference type="OrthoDB" id="970342at2759"/>
<evidence type="ECO:0000313" key="1">
    <source>
        <dbReference type="EMBL" id="KAH1073759.1"/>
    </source>
</evidence>
<name>A0A9D3ZYG1_9ROSI</name>
<dbReference type="Proteomes" id="UP000828251">
    <property type="component" value="Unassembled WGS sequence"/>
</dbReference>
<protein>
    <recommendedName>
        <fullName evidence="3">Reverse transcriptase zinc-binding domain-containing protein</fullName>
    </recommendedName>
</protein>
<sequence>MLVVWKGIVENSKDLFVAKWMGFDSFRWEIGNGDKCLFWEDIWCGNRPLRVEYPRELVSLKGLKEKVGMKVLVPEVEVLPRVRSFLWMISIDKLPTKEFLSRRVKSLWLIFVTAACWSTWLARNELVFDYKCTSMNDLVFQSKLRALLWVRAVNEDLRVEERLWVNFYLCGVVNEEDAGIGGVLRDEDGVAMAVFSSSVAAKDSSAVEVEAIIIVLDMFSAMEWLSKSSLSIELGSEEIFCWI</sequence>
<keyword evidence="2" id="KW-1185">Reference proteome</keyword>
<accession>A0A9D3ZYG1</accession>